<protein>
    <recommendedName>
        <fullName evidence="10">Protein kinase domain-containing protein</fullName>
    </recommendedName>
</protein>
<dbReference type="PANTHER" id="PTHR11042:SF185">
    <property type="entry name" value="WEE1-LIKE PROTEIN KINASE"/>
    <property type="match status" value="1"/>
</dbReference>
<dbReference type="GO" id="GO:0005737">
    <property type="term" value="C:cytoplasm"/>
    <property type="evidence" value="ECO:0007669"/>
    <property type="project" value="TreeGrafter"/>
</dbReference>
<dbReference type="Gene3D" id="1.10.510.10">
    <property type="entry name" value="Transferase(Phosphotransferase) domain 1"/>
    <property type="match status" value="1"/>
</dbReference>
<dbReference type="Proteomes" id="UP001162131">
    <property type="component" value="Unassembled WGS sequence"/>
</dbReference>
<sequence length="433" mass="50316">MANQTENQCFQADTKFDTPLAKPFITFPPEASTEINQKSIKIPQNSYYQKWRLSDKVFDGRFSSGCSTPMTPRTPATNLDRLLREIQMPSIKSEHKNFEDRHFMNKEKSWFNMPEAPISQQNSVEELEVCRYNHDFIQESLLGSGNFGSVYKCLNKLDGLHYAVKQIKTNYRHQNMRNTALQEAYALATSSTYGDNTNIIRYHSVWIEHDFLYISMELCECSLSQYIQKNPPSENTIRKIMRDICKGLKKIHANNIVHMDIKADNIFYSFSGKFKLGDLGLARITTNLTGEIPEGDARYLASEVLMHHEEDSEHIPDLTKSDIFSLGATIYEIMRGKQLPMNGKEWHDIRNGELKFVNDFSWELKEAIRKMMNKSPEIRPSAEELLATFLVSDKDREIKRLENYTKVLKRQIEELKHCEGNKKRKLSLWEVSN</sequence>
<evidence type="ECO:0000256" key="1">
    <source>
        <dbReference type="ARBA" id="ARBA00022679"/>
    </source>
</evidence>
<evidence type="ECO:0000256" key="2">
    <source>
        <dbReference type="ARBA" id="ARBA00022741"/>
    </source>
</evidence>
<keyword evidence="5" id="KW-0652">Protein synthesis inhibitor</keyword>
<keyword evidence="9" id="KW-0175">Coiled coil</keyword>
<feature type="coiled-coil region" evidence="9">
    <location>
        <begin position="394"/>
        <end position="421"/>
    </location>
</feature>
<dbReference type="PROSITE" id="PS00108">
    <property type="entry name" value="PROTEIN_KINASE_ST"/>
    <property type="match status" value="1"/>
</dbReference>
<dbReference type="InterPro" id="IPR017441">
    <property type="entry name" value="Protein_kinase_ATP_BS"/>
</dbReference>
<reference evidence="11" key="1">
    <citation type="submission" date="2021-09" db="EMBL/GenBank/DDBJ databases">
        <authorList>
            <consortium name="AG Swart"/>
            <person name="Singh M."/>
            <person name="Singh A."/>
            <person name="Seah K."/>
            <person name="Emmerich C."/>
        </authorList>
    </citation>
    <scope>NUCLEOTIDE SEQUENCE</scope>
    <source>
        <strain evidence="11">ATCC30299</strain>
    </source>
</reference>
<dbReference type="InterPro" id="IPR008271">
    <property type="entry name" value="Ser/Thr_kinase_AS"/>
</dbReference>
<evidence type="ECO:0000313" key="11">
    <source>
        <dbReference type="EMBL" id="CAG9316907.1"/>
    </source>
</evidence>
<evidence type="ECO:0000256" key="9">
    <source>
        <dbReference type="SAM" id="Coils"/>
    </source>
</evidence>
<evidence type="ECO:0000256" key="3">
    <source>
        <dbReference type="ARBA" id="ARBA00022777"/>
    </source>
</evidence>
<dbReference type="PROSITE" id="PS50011">
    <property type="entry name" value="PROTEIN_KINASE_DOM"/>
    <property type="match status" value="1"/>
</dbReference>
<dbReference type="InterPro" id="IPR050339">
    <property type="entry name" value="CC_SR_Kinase"/>
</dbReference>
<dbReference type="GO" id="GO:0017148">
    <property type="term" value="P:negative regulation of translation"/>
    <property type="evidence" value="ECO:0007669"/>
    <property type="project" value="UniProtKB-KW"/>
</dbReference>
<dbReference type="GO" id="GO:0005634">
    <property type="term" value="C:nucleus"/>
    <property type="evidence" value="ECO:0007669"/>
    <property type="project" value="TreeGrafter"/>
</dbReference>
<comment type="similarity">
    <text evidence="6">Belongs to the protein kinase superfamily. Ser/Thr protein kinase family. GCN2 subfamily.</text>
</comment>
<evidence type="ECO:0000256" key="4">
    <source>
        <dbReference type="ARBA" id="ARBA00022840"/>
    </source>
</evidence>
<organism evidence="11 12">
    <name type="scientific">Blepharisma stoltei</name>
    <dbReference type="NCBI Taxonomy" id="1481888"/>
    <lineage>
        <taxon>Eukaryota</taxon>
        <taxon>Sar</taxon>
        <taxon>Alveolata</taxon>
        <taxon>Ciliophora</taxon>
        <taxon>Postciliodesmatophora</taxon>
        <taxon>Heterotrichea</taxon>
        <taxon>Heterotrichida</taxon>
        <taxon>Blepharismidae</taxon>
        <taxon>Blepharisma</taxon>
    </lineage>
</organism>
<gene>
    <name evidence="11" type="ORF">BSTOLATCC_MIC17539</name>
</gene>
<keyword evidence="4 7" id="KW-0067">ATP-binding</keyword>
<dbReference type="AlphaFoldDB" id="A0AAU9IT70"/>
<accession>A0AAU9IT70</accession>
<dbReference type="PROSITE" id="PS00107">
    <property type="entry name" value="PROTEIN_KINASE_ATP"/>
    <property type="match status" value="1"/>
</dbReference>
<dbReference type="GO" id="GO:0004713">
    <property type="term" value="F:protein tyrosine kinase activity"/>
    <property type="evidence" value="ECO:0007669"/>
    <property type="project" value="TreeGrafter"/>
</dbReference>
<feature type="binding site" evidence="7">
    <location>
        <position position="165"/>
    </location>
    <ligand>
        <name>ATP</name>
        <dbReference type="ChEBI" id="CHEBI:30616"/>
    </ligand>
</feature>
<evidence type="ECO:0000313" key="12">
    <source>
        <dbReference type="Proteomes" id="UP001162131"/>
    </source>
</evidence>
<dbReference type="GO" id="GO:0005524">
    <property type="term" value="F:ATP binding"/>
    <property type="evidence" value="ECO:0007669"/>
    <property type="project" value="UniProtKB-UniRule"/>
</dbReference>
<dbReference type="Gene3D" id="3.30.200.20">
    <property type="entry name" value="Phosphorylase Kinase, domain 1"/>
    <property type="match status" value="1"/>
</dbReference>
<keyword evidence="1" id="KW-0808">Transferase</keyword>
<dbReference type="EMBL" id="CAJZBQ010000017">
    <property type="protein sequence ID" value="CAG9316907.1"/>
    <property type="molecule type" value="Genomic_DNA"/>
</dbReference>
<dbReference type="GO" id="GO:0004674">
    <property type="term" value="F:protein serine/threonine kinase activity"/>
    <property type="evidence" value="ECO:0007669"/>
    <property type="project" value="UniProtKB-KW"/>
</dbReference>
<feature type="domain" description="Protein kinase" evidence="10">
    <location>
        <begin position="136"/>
        <end position="390"/>
    </location>
</feature>
<comment type="caution">
    <text evidence="11">The sequence shown here is derived from an EMBL/GenBank/DDBJ whole genome shotgun (WGS) entry which is preliminary data.</text>
</comment>
<evidence type="ECO:0000256" key="8">
    <source>
        <dbReference type="RuleBase" id="RU000304"/>
    </source>
</evidence>
<evidence type="ECO:0000256" key="5">
    <source>
        <dbReference type="ARBA" id="ARBA00023193"/>
    </source>
</evidence>
<proteinExistence type="inferred from homology"/>
<dbReference type="SUPFAM" id="SSF56112">
    <property type="entry name" value="Protein kinase-like (PK-like)"/>
    <property type="match status" value="1"/>
</dbReference>
<dbReference type="InterPro" id="IPR000719">
    <property type="entry name" value="Prot_kinase_dom"/>
</dbReference>
<keyword evidence="8" id="KW-0723">Serine/threonine-protein kinase</keyword>
<name>A0AAU9IT70_9CILI</name>
<keyword evidence="3" id="KW-0418">Kinase</keyword>
<keyword evidence="12" id="KW-1185">Reference proteome</keyword>
<evidence type="ECO:0000259" key="10">
    <source>
        <dbReference type="PROSITE" id="PS50011"/>
    </source>
</evidence>
<keyword evidence="2 7" id="KW-0547">Nucleotide-binding</keyword>
<dbReference type="SMART" id="SM00220">
    <property type="entry name" value="S_TKc"/>
    <property type="match status" value="1"/>
</dbReference>
<evidence type="ECO:0000256" key="7">
    <source>
        <dbReference type="PROSITE-ProRule" id="PRU10141"/>
    </source>
</evidence>
<dbReference type="PANTHER" id="PTHR11042">
    <property type="entry name" value="EUKARYOTIC TRANSLATION INITIATION FACTOR 2-ALPHA KINASE EIF2-ALPHA KINASE -RELATED"/>
    <property type="match status" value="1"/>
</dbReference>
<dbReference type="Pfam" id="PF00069">
    <property type="entry name" value="Pkinase"/>
    <property type="match status" value="1"/>
</dbReference>
<evidence type="ECO:0000256" key="6">
    <source>
        <dbReference type="ARBA" id="ARBA00037982"/>
    </source>
</evidence>
<dbReference type="InterPro" id="IPR011009">
    <property type="entry name" value="Kinase-like_dom_sf"/>
</dbReference>